<keyword evidence="1" id="KW-0812">Transmembrane</keyword>
<proteinExistence type="predicted"/>
<evidence type="ECO:0000313" key="3">
    <source>
        <dbReference type="Proteomes" id="UP001206572"/>
    </source>
</evidence>
<feature type="transmembrane region" description="Helical" evidence="1">
    <location>
        <begin position="37"/>
        <end position="56"/>
    </location>
</feature>
<protein>
    <submittedName>
        <fullName evidence="2">Uncharacterized protein</fullName>
    </submittedName>
</protein>
<sequence>MGSERGGHHAIHFFDYSALAAIPFKILDGLGAPPFKAFQFVNMAALAILVLALYRFSGTVRRTVFATPALPPVRRPAVCELVQPEFMTASKGAHGWRPAVCTRGPQGVKMHMRTDHSKGRAWGLP</sequence>
<keyword evidence="1" id="KW-0472">Membrane</keyword>
<keyword evidence="3" id="KW-1185">Reference proteome</keyword>
<dbReference type="EMBL" id="JANUHA010000020">
    <property type="protein sequence ID" value="MCS0598907.1"/>
    <property type="molecule type" value="Genomic_DNA"/>
</dbReference>
<dbReference type="Proteomes" id="UP001206572">
    <property type="component" value="Unassembled WGS sequence"/>
</dbReference>
<comment type="caution">
    <text evidence="2">The sequence shown here is derived from an EMBL/GenBank/DDBJ whole genome shotgun (WGS) entry which is preliminary data.</text>
</comment>
<name>A0ABT2ARN4_9BURK</name>
<accession>A0ABT2ARN4</accession>
<gene>
    <name evidence="2" type="ORF">NX780_21410</name>
</gene>
<dbReference type="RefSeq" id="WP_258829910.1">
    <property type="nucleotide sequence ID" value="NZ_JANUHA010000020.1"/>
</dbReference>
<keyword evidence="1" id="KW-1133">Transmembrane helix</keyword>
<reference evidence="2 3" key="1">
    <citation type="submission" date="2022-08" db="EMBL/GenBank/DDBJ databases">
        <title>Reclassification of Massilia species as members of the genera Telluria, Duganella, Pseudoduganella, Mokoshia gen. nov. and Zemynaea gen. nov. using orthogonal and non-orthogonal genome-based approaches.</title>
        <authorList>
            <person name="Bowman J.P."/>
        </authorList>
    </citation>
    <scope>NUCLEOTIDE SEQUENCE [LARGE SCALE GENOMIC DNA]</scope>
    <source>
        <strain evidence="2 3">JCM 31661</strain>
    </source>
</reference>
<evidence type="ECO:0000256" key="1">
    <source>
        <dbReference type="SAM" id="Phobius"/>
    </source>
</evidence>
<evidence type="ECO:0000313" key="2">
    <source>
        <dbReference type="EMBL" id="MCS0598907.1"/>
    </source>
</evidence>
<organism evidence="2 3">
    <name type="scientific">Massilia agri</name>
    <dbReference type="NCBI Taxonomy" id="1886785"/>
    <lineage>
        <taxon>Bacteria</taxon>
        <taxon>Pseudomonadati</taxon>
        <taxon>Pseudomonadota</taxon>
        <taxon>Betaproteobacteria</taxon>
        <taxon>Burkholderiales</taxon>
        <taxon>Oxalobacteraceae</taxon>
        <taxon>Telluria group</taxon>
        <taxon>Massilia</taxon>
    </lineage>
</organism>